<keyword evidence="4" id="KW-0408">Iron</keyword>
<gene>
    <name evidence="6" type="ORF">GCM10023116_38300</name>
</gene>
<evidence type="ECO:0000256" key="3">
    <source>
        <dbReference type="ARBA" id="ARBA00022723"/>
    </source>
</evidence>
<organism evidence="6 7">
    <name type="scientific">Kistimonas scapharcae</name>
    <dbReference type="NCBI Taxonomy" id="1036133"/>
    <lineage>
        <taxon>Bacteria</taxon>
        <taxon>Pseudomonadati</taxon>
        <taxon>Pseudomonadota</taxon>
        <taxon>Gammaproteobacteria</taxon>
        <taxon>Oceanospirillales</taxon>
        <taxon>Endozoicomonadaceae</taxon>
        <taxon>Kistimonas</taxon>
    </lineage>
</organism>
<evidence type="ECO:0000313" key="6">
    <source>
        <dbReference type="EMBL" id="GAA4651546.1"/>
    </source>
</evidence>
<evidence type="ECO:0000256" key="2">
    <source>
        <dbReference type="ARBA" id="ARBA00022621"/>
    </source>
</evidence>
<dbReference type="InterPro" id="IPR035938">
    <property type="entry name" value="Hemerythrin-like_sf"/>
</dbReference>
<proteinExistence type="inferred from homology"/>
<dbReference type="InterPro" id="IPR050669">
    <property type="entry name" value="Hemerythrin"/>
</dbReference>
<dbReference type="Proteomes" id="UP001500604">
    <property type="component" value="Unassembled WGS sequence"/>
</dbReference>
<dbReference type="NCBIfam" id="TIGR02481">
    <property type="entry name" value="hemeryth_dom"/>
    <property type="match status" value="1"/>
</dbReference>
<keyword evidence="2" id="KW-0561">Oxygen transport</keyword>
<accession>A0ABP8V887</accession>
<keyword evidence="7" id="KW-1185">Reference proteome</keyword>
<reference evidence="7" key="1">
    <citation type="journal article" date="2019" name="Int. J. Syst. Evol. Microbiol.">
        <title>The Global Catalogue of Microorganisms (GCM) 10K type strain sequencing project: providing services to taxonomists for standard genome sequencing and annotation.</title>
        <authorList>
            <consortium name="The Broad Institute Genomics Platform"/>
            <consortium name="The Broad Institute Genome Sequencing Center for Infectious Disease"/>
            <person name="Wu L."/>
            <person name="Ma J."/>
        </authorList>
    </citation>
    <scope>NUCLEOTIDE SEQUENCE [LARGE SCALE GENOMIC DNA]</scope>
    <source>
        <strain evidence="7">JCM 17805</strain>
    </source>
</reference>
<dbReference type="InterPro" id="IPR012312">
    <property type="entry name" value="Hemerythrin-like"/>
</dbReference>
<evidence type="ECO:0000256" key="4">
    <source>
        <dbReference type="ARBA" id="ARBA00023004"/>
    </source>
</evidence>
<dbReference type="PROSITE" id="PS00550">
    <property type="entry name" value="HEMERYTHRINS"/>
    <property type="match status" value="1"/>
</dbReference>
<name>A0ABP8V887_9GAMM</name>
<dbReference type="EMBL" id="BAABFL010000455">
    <property type="protein sequence ID" value="GAA4651546.1"/>
    <property type="molecule type" value="Genomic_DNA"/>
</dbReference>
<evidence type="ECO:0000259" key="5">
    <source>
        <dbReference type="Pfam" id="PF01814"/>
    </source>
</evidence>
<dbReference type="PANTHER" id="PTHR37164:SF1">
    <property type="entry name" value="BACTERIOHEMERYTHRIN"/>
    <property type="match status" value="1"/>
</dbReference>
<dbReference type="CDD" id="cd12107">
    <property type="entry name" value="Hemerythrin"/>
    <property type="match status" value="1"/>
</dbReference>
<feature type="domain" description="Hemerythrin-like" evidence="5">
    <location>
        <begin position="29"/>
        <end position="143"/>
    </location>
</feature>
<sequence length="165" mass="19433">MENAVADGHRTENKGSNVLIPWNDSLSVGIQEIDEQHRVLVDLLNELHRAITEHHGSDAAIGILDRLVEYTRIHFSVEESLMRVLDYPGYEEHKQHHEQLIEQVYELRGKVGNGKHISFELLHFLKSWLTRHILEDDRDYVPFFLSRGVKASYEKRSWLDRIFHR</sequence>
<keyword evidence="3" id="KW-0479">Metal-binding</keyword>
<comment type="similarity">
    <text evidence="1">Belongs to the hemerythrin family.</text>
</comment>
<dbReference type="InterPro" id="IPR012827">
    <property type="entry name" value="Hemerythrin_metal-bd"/>
</dbReference>
<evidence type="ECO:0000313" key="7">
    <source>
        <dbReference type="Proteomes" id="UP001500604"/>
    </source>
</evidence>
<dbReference type="PANTHER" id="PTHR37164">
    <property type="entry name" value="BACTERIOHEMERYTHRIN"/>
    <property type="match status" value="1"/>
</dbReference>
<dbReference type="NCBIfam" id="NF002007">
    <property type="entry name" value="PRK00808.1"/>
    <property type="match status" value="1"/>
</dbReference>
<dbReference type="SUPFAM" id="SSF47188">
    <property type="entry name" value="Hemerythrin-like"/>
    <property type="match status" value="1"/>
</dbReference>
<keyword evidence="2" id="KW-0813">Transport</keyword>
<dbReference type="Gene3D" id="1.20.120.50">
    <property type="entry name" value="Hemerythrin-like"/>
    <property type="match status" value="1"/>
</dbReference>
<dbReference type="NCBIfam" id="NF033749">
    <property type="entry name" value="bact_hemeryth"/>
    <property type="match status" value="1"/>
</dbReference>
<evidence type="ECO:0000256" key="1">
    <source>
        <dbReference type="ARBA" id="ARBA00010587"/>
    </source>
</evidence>
<dbReference type="RefSeq" id="WP_345197940.1">
    <property type="nucleotide sequence ID" value="NZ_BAABFL010000455.1"/>
</dbReference>
<dbReference type="Pfam" id="PF01814">
    <property type="entry name" value="Hemerythrin"/>
    <property type="match status" value="1"/>
</dbReference>
<dbReference type="InterPro" id="IPR016131">
    <property type="entry name" value="Haemerythrin_Fe_BS"/>
</dbReference>
<comment type="caution">
    <text evidence="6">The sequence shown here is derived from an EMBL/GenBank/DDBJ whole genome shotgun (WGS) entry which is preliminary data.</text>
</comment>
<protein>
    <recommendedName>
        <fullName evidence="5">Hemerythrin-like domain-containing protein</fullName>
    </recommendedName>
</protein>